<dbReference type="RefSeq" id="WP_184824968.1">
    <property type="nucleotide sequence ID" value="NZ_JACHMM010000001.1"/>
</dbReference>
<name>A0A7W9LMU0_9ACTN</name>
<dbReference type="SUPFAM" id="SSF51679">
    <property type="entry name" value="Bacterial luciferase-like"/>
    <property type="match status" value="1"/>
</dbReference>
<dbReference type="InterPro" id="IPR051260">
    <property type="entry name" value="Diverse_substr_monoxygenases"/>
</dbReference>
<dbReference type="Gene3D" id="3.20.20.30">
    <property type="entry name" value="Luciferase-like domain"/>
    <property type="match status" value="1"/>
</dbReference>
<sequence>MRLGLRLPQRVGTDLRHDVTEVAGAAERAGFDSVWAWERLLFPVAPRDSFTPGAPWPSAYRQAADPLTVLAAAAVVTERVRIGTSVMVAGLHQPLQLAKRFATLDQLSGGRVVAGLGTGWAVDEFEAVGVAKVHRGRLLDETLDVFEAAWGPDPVSYRGPTTLIDNAYVLPKPAAPIPVLLAGDVDVSAAGGPNARVLERIAHRADGWLPLLPTPGAAGATKLRTEWDLIRQTAAAAGRDPSTMELVVVGNIAFSETPLGDDRAGFAGTRAQVLDDIAAVASAGADELILDLHLQDWWQSTRQMLDAALEIRDLAAA</sequence>
<protein>
    <submittedName>
        <fullName evidence="2">Putative F420-dependent oxidoreductase</fullName>
    </submittedName>
</protein>
<dbReference type="PANTHER" id="PTHR30011">
    <property type="entry name" value="ALKANESULFONATE MONOOXYGENASE-RELATED"/>
    <property type="match status" value="1"/>
</dbReference>
<dbReference type="GO" id="GO:0016705">
    <property type="term" value="F:oxidoreductase activity, acting on paired donors, with incorporation or reduction of molecular oxygen"/>
    <property type="evidence" value="ECO:0007669"/>
    <property type="project" value="InterPro"/>
</dbReference>
<dbReference type="PANTHER" id="PTHR30011:SF32">
    <property type="entry name" value="CONSERVED PROTEIN"/>
    <property type="match status" value="1"/>
</dbReference>
<organism evidence="2 3">
    <name type="scientific">Jiangella mangrovi</name>
    <dbReference type="NCBI Taxonomy" id="1524084"/>
    <lineage>
        <taxon>Bacteria</taxon>
        <taxon>Bacillati</taxon>
        <taxon>Actinomycetota</taxon>
        <taxon>Actinomycetes</taxon>
        <taxon>Jiangellales</taxon>
        <taxon>Jiangellaceae</taxon>
        <taxon>Jiangella</taxon>
    </lineage>
</organism>
<dbReference type="InterPro" id="IPR011251">
    <property type="entry name" value="Luciferase-like_dom"/>
</dbReference>
<dbReference type="Proteomes" id="UP000542813">
    <property type="component" value="Unassembled WGS sequence"/>
</dbReference>
<feature type="domain" description="Luciferase-like" evidence="1">
    <location>
        <begin position="16"/>
        <end position="257"/>
    </location>
</feature>
<gene>
    <name evidence="2" type="ORF">HD601_004114</name>
</gene>
<evidence type="ECO:0000313" key="3">
    <source>
        <dbReference type="Proteomes" id="UP000542813"/>
    </source>
</evidence>
<proteinExistence type="predicted"/>
<comment type="caution">
    <text evidence="2">The sequence shown here is derived from an EMBL/GenBank/DDBJ whole genome shotgun (WGS) entry which is preliminary data.</text>
</comment>
<reference evidence="2 3" key="1">
    <citation type="submission" date="2020-08" db="EMBL/GenBank/DDBJ databases">
        <title>Sequencing the genomes of 1000 actinobacteria strains.</title>
        <authorList>
            <person name="Klenk H.-P."/>
        </authorList>
    </citation>
    <scope>NUCLEOTIDE SEQUENCE [LARGE SCALE GENOMIC DNA]</scope>
    <source>
        <strain evidence="2 3">DSM 102122</strain>
    </source>
</reference>
<dbReference type="AlphaFoldDB" id="A0A7W9LMU0"/>
<dbReference type="EMBL" id="JACHMM010000001">
    <property type="protein sequence ID" value="MBB5789539.1"/>
    <property type="molecule type" value="Genomic_DNA"/>
</dbReference>
<accession>A0A7W9LMU0</accession>
<dbReference type="Pfam" id="PF00296">
    <property type="entry name" value="Bac_luciferase"/>
    <property type="match status" value="1"/>
</dbReference>
<dbReference type="InterPro" id="IPR036661">
    <property type="entry name" value="Luciferase-like_sf"/>
</dbReference>
<evidence type="ECO:0000259" key="1">
    <source>
        <dbReference type="Pfam" id="PF00296"/>
    </source>
</evidence>
<dbReference type="InterPro" id="IPR019921">
    <property type="entry name" value="Lucif-like_OxRdtase_Rv2161c"/>
</dbReference>
<keyword evidence="3" id="KW-1185">Reference proteome</keyword>
<dbReference type="NCBIfam" id="TIGR03619">
    <property type="entry name" value="F420_Rv2161c"/>
    <property type="match status" value="1"/>
</dbReference>
<evidence type="ECO:0000313" key="2">
    <source>
        <dbReference type="EMBL" id="MBB5789539.1"/>
    </source>
</evidence>